<accession>A0A7W7WY89</accession>
<organism evidence="1 2">
    <name type="scientific">Saccharothrix violaceirubra</name>
    <dbReference type="NCBI Taxonomy" id="413306"/>
    <lineage>
        <taxon>Bacteria</taxon>
        <taxon>Bacillati</taxon>
        <taxon>Actinomycetota</taxon>
        <taxon>Actinomycetes</taxon>
        <taxon>Pseudonocardiales</taxon>
        <taxon>Pseudonocardiaceae</taxon>
        <taxon>Saccharothrix</taxon>
    </lineage>
</organism>
<keyword evidence="2" id="KW-1185">Reference proteome</keyword>
<sequence>MKRLFRRRSKVLPTIGPYDDVRELCESLGARRGRVIELVAMPLSPLGMSGLWLAAADVDIVCYESGTSRPHQDHIILHELGHILYGHAQATEVADALAPMFTALDPGVLRVMLARRHHTFGENEEREAEDFAYATLALRRDPNDTTPLMRALEG</sequence>
<protein>
    <recommendedName>
        <fullName evidence="3">IrrE N-terminal-like domain-containing protein</fullName>
    </recommendedName>
</protein>
<gene>
    <name evidence="1" type="ORF">F4559_004817</name>
</gene>
<dbReference type="EMBL" id="JACHJS010000001">
    <property type="protein sequence ID" value="MBB4967458.1"/>
    <property type="molecule type" value="Genomic_DNA"/>
</dbReference>
<evidence type="ECO:0000313" key="1">
    <source>
        <dbReference type="EMBL" id="MBB4967458.1"/>
    </source>
</evidence>
<dbReference type="Proteomes" id="UP000542674">
    <property type="component" value="Unassembled WGS sequence"/>
</dbReference>
<evidence type="ECO:0000313" key="2">
    <source>
        <dbReference type="Proteomes" id="UP000542674"/>
    </source>
</evidence>
<comment type="caution">
    <text evidence="1">The sequence shown here is derived from an EMBL/GenBank/DDBJ whole genome shotgun (WGS) entry which is preliminary data.</text>
</comment>
<dbReference type="AlphaFoldDB" id="A0A7W7WY89"/>
<evidence type="ECO:0008006" key="3">
    <source>
        <dbReference type="Google" id="ProtNLM"/>
    </source>
</evidence>
<reference evidence="1 2" key="1">
    <citation type="submission" date="2020-08" db="EMBL/GenBank/DDBJ databases">
        <title>Sequencing the genomes of 1000 actinobacteria strains.</title>
        <authorList>
            <person name="Klenk H.-P."/>
        </authorList>
    </citation>
    <scope>NUCLEOTIDE SEQUENCE [LARGE SCALE GENOMIC DNA]</scope>
    <source>
        <strain evidence="1 2">DSM 45084</strain>
    </source>
</reference>
<name>A0A7W7WY89_9PSEU</name>
<dbReference type="RefSeq" id="WP_184672202.1">
    <property type="nucleotide sequence ID" value="NZ_BAABAI010000009.1"/>
</dbReference>
<proteinExistence type="predicted"/>